<evidence type="ECO:0000313" key="6">
    <source>
        <dbReference type="EMBL" id="OHU94911.1"/>
    </source>
</evidence>
<sequence length="208" mass="23771">MKKITVFVADDHKIFKQGLISLIESTPDLHLDGEASDGETALRLILEQSPDVAILDISMPMLNGIELTRRLKQRQLPCKVLMLSMHYDVRVVERALSAGADGYIVKDAAFEELALAINSVLRKKRFLNSQIQQELDVYKANSPEQQLTEREKEIVRLIANGYSNKEIGERLYISHKTVDAHRVKIMRKLNLHKSVELARYAYDEKLDI</sequence>
<dbReference type="STRING" id="327939.BIW53_12890"/>
<dbReference type="InterPro" id="IPR000792">
    <property type="entry name" value="Tscrpt_reg_LuxR_C"/>
</dbReference>
<dbReference type="PANTHER" id="PTHR43214">
    <property type="entry name" value="TWO-COMPONENT RESPONSE REGULATOR"/>
    <property type="match status" value="1"/>
</dbReference>
<comment type="caution">
    <text evidence="6">The sequence shown here is derived from an EMBL/GenBank/DDBJ whole genome shotgun (WGS) entry which is preliminary data.</text>
</comment>
<evidence type="ECO:0000256" key="3">
    <source>
        <dbReference type="PROSITE-ProRule" id="PRU00169"/>
    </source>
</evidence>
<dbReference type="SUPFAM" id="SSF46894">
    <property type="entry name" value="C-terminal effector domain of the bipartite response regulators"/>
    <property type="match status" value="1"/>
</dbReference>
<dbReference type="PRINTS" id="PR00038">
    <property type="entry name" value="HTHLUXR"/>
</dbReference>
<dbReference type="Proteomes" id="UP000180253">
    <property type="component" value="Unassembled WGS sequence"/>
</dbReference>
<dbReference type="GO" id="GO:0003677">
    <property type="term" value="F:DNA binding"/>
    <property type="evidence" value="ECO:0007669"/>
    <property type="project" value="UniProtKB-KW"/>
</dbReference>
<gene>
    <name evidence="6" type="ORF">BIW53_12890</name>
</gene>
<accession>A0A1S1N660</accession>
<dbReference type="PANTHER" id="PTHR43214:SF43">
    <property type="entry name" value="TWO-COMPONENT RESPONSE REGULATOR"/>
    <property type="match status" value="1"/>
</dbReference>
<keyword evidence="7" id="KW-1185">Reference proteome</keyword>
<feature type="domain" description="Response regulatory" evidence="5">
    <location>
        <begin position="5"/>
        <end position="121"/>
    </location>
</feature>
<protein>
    <recommendedName>
        <fullName evidence="8">DNA-binding response regulator</fullName>
    </recommendedName>
</protein>
<evidence type="ECO:0008006" key="8">
    <source>
        <dbReference type="Google" id="ProtNLM"/>
    </source>
</evidence>
<dbReference type="EMBL" id="MNAN01000032">
    <property type="protein sequence ID" value="OHU94911.1"/>
    <property type="molecule type" value="Genomic_DNA"/>
</dbReference>
<evidence type="ECO:0000256" key="2">
    <source>
        <dbReference type="ARBA" id="ARBA00023125"/>
    </source>
</evidence>
<dbReference type="InterPro" id="IPR001789">
    <property type="entry name" value="Sig_transdc_resp-reg_receiver"/>
</dbReference>
<dbReference type="GO" id="GO:0006355">
    <property type="term" value="P:regulation of DNA-templated transcription"/>
    <property type="evidence" value="ECO:0007669"/>
    <property type="project" value="InterPro"/>
</dbReference>
<keyword evidence="1 3" id="KW-0597">Phosphoprotein</keyword>
<dbReference type="OrthoDB" id="9796655at2"/>
<dbReference type="Gene3D" id="3.40.50.2300">
    <property type="match status" value="1"/>
</dbReference>
<evidence type="ECO:0000259" key="4">
    <source>
        <dbReference type="PROSITE" id="PS50043"/>
    </source>
</evidence>
<feature type="modified residue" description="4-aspartylphosphate" evidence="3">
    <location>
        <position position="56"/>
    </location>
</feature>
<evidence type="ECO:0000259" key="5">
    <source>
        <dbReference type="PROSITE" id="PS50110"/>
    </source>
</evidence>
<dbReference type="InterPro" id="IPR058245">
    <property type="entry name" value="NreC/VraR/RcsB-like_REC"/>
</dbReference>
<dbReference type="PROSITE" id="PS50043">
    <property type="entry name" value="HTH_LUXR_2"/>
    <property type="match status" value="1"/>
</dbReference>
<evidence type="ECO:0000256" key="1">
    <source>
        <dbReference type="ARBA" id="ARBA00022553"/>
    </source>
</evidence>
<dbReference type="PROSITE" id="PS50110">
    <property type="entry name" value="RESPONSE_REGULATORY"/>
    <property type="match status" value="1"/>
</dbReference>
<dbReference type="RefSeq" id="WP_070992427.1">
    <property type="nucleotide sequence ID" value="NZ_CBCSHD010000007.1"/>
</dbReference>
<dbReference type="SMART" id="SM00448">
    <property type="entry name" value="REC"/>
    <property type="match status" value="1"/>
</dbReference>
<keyword evidence="2" id="KW-0238">DNA-binding</keyword>
<dbReference type="AlphaFoldDB" id="A0A1S1N660"/>
<proteinExistence type="predicted"/>
<dbReference type="InterPro" id="IPR039420">
    <property type="entry name" value="WalR-like"/>
</dbReference>
<evidence type="ECO:0000313" key="7">
    <source>
        <dbReference type="Proteomes" id="UP000180253"/>
    </source>
</evidence>
<reference evidence="6 7" key="1">
    <citation type="submission" date="2016-10" db="EMBL/GenBank/DDBJ databases">
        <title>Pseudoalteromonas amylolytica sp. nov., isolated from the surface seawater.</title>
        <authorList>
            <person name="Wu Y.-H."/>
            <person name="Cheng H."/>
            <person name="Jin X.-B."/>
            <person name="Wang C.-S."/>
            <person name="Xu X.-W."/>
        </authorList>
    </citation>
    <scope>NUCLEOTIDE SEQUENCE [LARGE SCALE GENOMIC DNA]</scope>
    <source>
        <strain evidence="6 7">JCM 12483</strain>
    </source>
</reference>
<dbReference type="InterPro" id="IPR016032">
    <property type="entry name" value="Sig_transdc_resp-reg_C-effctor"/>
</dbReference>
<feature type="domain" description="HTH luxR-type" evidence="4">
    <location>
        <begin position="140"/>
        <end position="205"/>
    </location>
</feature>
<dbReference type="SMART" id="SM00421">
    <property type="entry name" value="HTH_LUXR"/>
    <property type="match status" value="1"/>
</dbReference>
<dbReference type="InterPro" id="IPR011006">
    <property type="entry name" value="CheY-like_superfamily"/>
</dbReference>
<dbReference type="CDD" id="cd17535">
    <property type="entry name" value="REC_NarL-like"/>
    <property type="match status" value="1"/>
</dbReference>
<dbReference type="Pfam" id="PF00196">
    <property type="entry name" value="GerE"/>
    <property type="match status" value="1"/>
</dbReference>
<dbReference type="SUPFAM" id="SSF52172">
    <property type="entry name" value="CheY-like"/>
    <property type="match status" value="1"/>
</dbReference>
<dbReference type="GO" id="GO:0000160">
    <property type="term" value="P:phosphorelay signal transduction system"/>
    <property type="evidence" value="ECO:0007669"/>
    <property type="project" value="InterPro"/>
</dbReference>
<dbReference type="CDD" id="cd06170">
    <property type="entry name" value="LuxR_C_like"/>
    <property type="match status" value="1"/>
</dbReference>
<name>A0A1S1N660_9GAMM</name>
<dbReference type="Pfam" id="PF00072">
    <property type="entry name" value="Response_reg"/>
    <property type="match status" value="1"/>
</dbReference>
<organism evidence="6 7">
    <name type="scientific">Pseudoalteromonas byunsanensis</name>
    <dbReference type="NCBI Taxonomy" id="327939"/>
    <lineage>
        <taxon>Bacteria</taxon>
        <taxon>Pseudomonadati</taxon>
        <taxon>Pseudomonadota</taxon>
        <taxon>Gammaproteobacteria</taxon>
        <taxon>Alteromonadales</taxon>
        <taxon>Pseudoalteromonadaceae</taxon>
        <taxon>Pseudoalteromonas</taxon>
    </lineage>
</organism>